<dbReference type="OrthoDB" id="9794942at2"/>
<organism evidence="3 4">
    <name type="scientific">Klugiella xanthotipulae</name>
    <dbReference type="NCBI Taxonomy" id="244735"/>
    <lineage>
        <taxon>Bacteria</taxon>
        <taxon>Bacillati</taxon>
        <taxon>Actinomycetota</taxon>
        <taxon>Actinomycetes</taxon>
        <taxon>Micrococcales</taxon>
        <taxon>Microbacteriaceae</taxon>
        <taxon>Klugiella</taxon>
    </lineage>
</organism>
<dbReference type="GO" id="GO:0016829">
    <property type="term" value="F:lyase activity"/>
    <property type="evidence" value="ECO:0007669"/>
    <property type="project" value="UniProtKB-KW"/>
</dbReference>
<dbReference type="InterPro" id="IPR050272">
    <property type="entry name" value="Isochorismatase-like_hydrls"/>
</dbReference>
<keyword evidence="1" id="KW-0378">Hydrolase</keyword>
<evidence type="ECO:0000259" key="2">
    <source>
        <dbReference type="Pfam" id="PF00857"/>
    </source>
</evidence>
<dbReference type="PANTHER" id="PTHR43540:SF3">
    <property type="entry name" value="ENTEROBACTIN SYNTHASE COMPONENT B"/>
    <property type="match status" value="1"/>
</dbReference>
<dbReference type="Pfam" id="PF00857">
    <property type="entry name" value="Isochorismatase"/>
    <property type="match status" value="1"/>
</dbReference>
<accession>A0A543HHB4</accession>
<dbReference type="Proteomes" id="UP000318331">
    <property type="component" value="Unassembled WGS sequence"/>
</dbReference>
<dbReference type="PIRSF" id="PIRSF001111">
    <property type="entry name" value="Isochorismatase"/>
    <property type="match status" value="1"/>
</dbReference>
<dbReference type="InterPro" id="IPR000868">
    <property type="entry name" value="Isochorismatase-like_dom"/>
</dbReference>
<dbReference type="RefSeq" id="WP_141919022.1">
    <property type="nucleotide sequence ID" value="NZ_BAAAYS010000015.1"/>
</dbReference>
<proteinExistence type="predicted"/>
<dbReference type="InterPro" id="IPR016291">
    <property type="entry name" value="Isochorismatase"/>
</dbReference>
<protein>
    <submittedName>
        <fullName evidence="3">Bifunctional isochorismate lyase/aryl carrier protein</fullName>
    </submittedName>
</protein>
<dbReference type="GO" id="GO:0008908">
    <property type="term" value="F:isochorismatase activity"/>
    <property type="evidence" value="ECO:0007669"/>
    <property type="project" value="InterPro"/>
</dbReference>
<gene>
    <name evidence="3" type="ORF">FB466_2706</name>
</gene>
<feature type="domain" description="Isochorismatase-like" evidence="2">
    <location>
        <begin position="32"/>
        <end position="202"/>
    </location>
</feature>
<dbReference type="SUPFAM" id="SSF52499">
    <property type="entry name" value="Isochorismatase-like hydrolases"/>
    <property type="match status" value="1"/>
</dbReference>
<comment type="caution">
    <text evidence="3">The sequence shown here is derived from an EMBL/GenBank/DDBJ whole genome shotgun (WGS) entry which is preliminary data.</text>
</comment>
<dbReference type="EMBL" id="VFPN01000004">
    <property type="protein sequence ID" value="TQM57710.1"/>
    <property type="molecule type" value="Genomic_DNA"/>
</dbReference>
<keyword evidence="3" id="KW-0456">Lyase</keyword>
<evidence type="ECO:0000313" key="3">
    <source>
        <dbReference type="EMBL" id="TQM57710.1"/>
    </source>
</evidence>
<dbReference type="PRINTS" id="PR01398">
    <property type="entry name" value="ISCHRISMTASE"/>
</dbReference>
<reference evidence="3 4" key="1">
    <citation type="submission" date="2019-06" db="EMBL/GenBank/DDBJ databases">
        <title>Sequencing the genomes of 1000 actinobacteria strains.</title>
        <authorList>
            <person name="Klenk H.-P."/>
        </authorList>
    </citation>
    <scope>NUCLEOTIDE SEQUENCE [LARGE SCALE GENOMIC DNA]</scope>
    <source>
        <strain evidence="3 4">DSM 18031</strain>
    </source>
</reference>
<dbReference type="InterPro" id="IPR036380">
    <property type="entry name" value="Isochorismatase-like_sf"/>
</dbReference>
<evidence type="ECO:0000256" key="1">
    <source>
        <dbReference type="ARBA" id="ARBA00022801"/>
    </source>
</evidence>
<name>A0A543HHB4_9MICO</name>
<sequence length="219" mass="24178">MALPSIPPYIVPIETDYPTNRVAWRPHPARAVLLIHDMQRYFVDAFESKAEPLTSVLANIQLLREQAETAGIPVVYSAQPPSQSPRDRRLLTDFWGPGLGDDGGDAIVSELAPSGTDTVVTKWRYSAFVRTDLRERMSAWGRDQLIITGLYAHIGCLMTAADAFMHDIQPFLVADAVADFSVDYHRQALTYAAERCAVVAPTRTVTHDLAQGAELSAVR</sequence>
<evidence type="ECO:0000313" key="4">
    <source>
        <dbReference type="Proteomes" id="UP000318331"/>
    </source>
</evidence>
<dbReference type="PANTHER" id="PTHR43540">
    <property type="entry name" value="PEROXYUREIDOACRYLATE/UREIDOACRYLATE AMIDOHYDROLASE-RELATED"/>
    <property type="match status" value="1"/>
</dbReference>
<dbReference type="Gene3D" id="3.40.50.850">
    <property type="entry name" value="Isochorismatase-like"/>
    <property type="match status" value="1"/>
</dbReference>
<dbReference type="AlphaFoldDB" id="A0A543HHB4"/>
<keyword evidence="4" id="KW-1185">Reference proteome</keyword>